<reference evidence="1" key="1">
    <citation type="submission" date="2020-07" db="EMBL/GenBank/DDBJ databases">
        <title>Multicomponent nature underlies the extraordinary mechanical properties of spider dragline silk.</title>
        <authorList>
            <person name="Kono N."/>
            <person name="Nakamura H."/>
            <person name="Mori M."/>
            <person name="Yoshida Y."/>
            <person name="Ohtoshi R."/>
            <person name="Malay A.D."/>
            <person name="Moran D.A.P."/>
            <person name="Tomita M."/>
            <person name="Numata K."/>
            <person name="Arakawa K."/>
        </authorList>
    </citation>
    <scope>NUCLEOTIDE SEQUENCE</scope>
</reference>
<dbReference type="EMBL" id="BMAO01035804">
    <property type="protein sequence ID" value="GFR06101.1"/>
    <property type="molecule type" value="Genomic_DNA"/>
</dbReference>
<keyword evidence="2" id="KW-1185">Reference proteome</keyword>
<proteinExistence type="predicted"/>
<dbReference type="AlphaFoldDB" id="A0A8X6LCT7"/>
<comment type="caution">
    <text evidence="1">The sequence shown here is derived from an EMBL/GenBank/DDBJ whole genome shotgun (WGS) entry which is preliminary data.</text>
</comment>
<sequence length="92" mass="10497">MVDRTLCLRSGRPWWIGYVVAWKPIENIKGHASHVTISLPMDSMTFKGNKLCICSRSTWKINPRRLGGMTTMVGRPLDLPMAMNNPSEIRIR</sequence>
<name>A0A8X6LCT7_TRICU</name>
<dbReference type="Proteomes" id="UP000887116">
    <property type="component" value="Unassembled WGS sequence"/>
</dbReference>
<accession>A0A8X6LCT7</accession>
<evidence type="ECO:0000313" key="1">
    <source>
        <dbReference type="EMBL" id="GFR06101.1"/>
    </source>
</evidence>
<evidence type="ECO:0000313" key="2">
    <source>
        <dbReference type="Proteomes" id="UP000887116"/>
    </source>
</evidence>
<protein>
    <submittedName>
        <fullName evidence="1">Uncharacterized protein</fullName>
    </submittedName>
</protein>
<gene>
    <name evidence="1" type="ORF">TNCT_32131</name>
</gene>
<organism evidence="1 2">
    <name type="scientific">Trichonephila clavata</name>
    <name type="common">Joro spider</name>
    <name type="synonym">Nephila clavata</name>
    <dbReference type="NCBI Taxonomy" id="2740835"/>
    <lineage>
        <taxon>Eukaryota</taxon>
        <taxon>Metazoa</taxon>
        <taxon>Ecdysozoa</taxon>
        <taxon>Arthropoda</taxon>
        <taxon>Chelicerata</taxon>
        <taxon>Arachnida</taxon>
        <taxon>Araneae</taxon>
        <taxon>Araneomorphae</taxon>
        <taxon>Entelegynae</taxon>
        <taxon>Araneoidea</taxon>
        <taxon>Nephilidae</taxon>
        <taxon>Trichonephila</taxon>
    </lineage>
</organism>